<sequence length="689" mass="77565">MPPPPPPPPPPPLLLLILLLVMQIVGGGVRLASAAATPPGQLHSRNDTGTRNSAANSSIGVLLLSASSDQVVIDNGLLQVAISLPGGDVTGVQYNGLDNVLDVLNDDDNRGYWDVVWNLPGHDIIFDRVHGATYEIVSESSDQIEISFSRMWNISTNDIFVPMNIDKRYIFRSGCSGFYSYAIFNRPEGWPDIEMDQVRIVYKLREEKFHYMALSDDRQRFMPTARDRSTGLALAYPEAVLLTNPEDQEFRGEVDDKYQYSIENQYNRVHGWICDNPPTGFWMITPSDEFKTAGPVKQDLTSHVGPITLSMFVSTHYAGKEVGIKFSNVEAWSKVFGPVFVYLNSASPEDGSSSLWEDAKRQMYEEVNIWPYDFTACDDFPTAEQRGSVVGQLIVHDGYVSEQDMYGASAYVGLAAPGPAGSWQRENKGYQFWTRANKMGLFEIEKVRAGDYNLYAWVPGFIGDYKYDTNITITPGCSINLGTLVYKPPRHGPTLWEIGIPDRTAAEFFVPSPYPTLMNDLYTNNRKNRFRQYGLWDRYVDLYQEHDLIFTVGTDNYRKDWFYAQVTRNAGNTTYRATTFQIVFELEQVNDMSTYYLQLALASAMESDLQVRFNNASVEPAHFSTGAIGQDNAIARHGIHGLYWLYGIEVPSFQLHGGTNTIYLTQASAKNPFQGVMYDYIRLEGPPEA</sequence>
<organism evidence="1 2">
    <name type="scientific">Melastoma candidum</name>
    <dbReference type="NCBI Taxonomy" id="119954"/>
    <lineage>
        <taxon>Eukaryota</taxon>
        <taxon>Viridiplantae</taxon>
        <taxon>Streptophyta</taxon>
        <taxon>Embryophyta</taxon>
        <taxon>Tracheophyta</taxon>
        <taxon>Spermatophyta</taxon>
        <taxon>Magnoliopsida</taxon>
        <taxon>eudicotyledons</taxon>
        <taxon>Gunneridae</taxon>
        <taxon>Pentapetalae</taxon>
        <taxon>rosids</taxon>
        <taxon>malvids</taxon>
        <taxon>Myrtales</taxon>
        <taxon>Melastomataceae</taxon>
        <taxon>Melastomatoideae</taxon>
        <taxon>Melastomateae</taxon>
        <taxon>Melastoma</taxon>
    </lineage>
</organism>
<dbReference type="Proteomes" id="UP001057402">
    <property type="component" value="Chromosome 3"/>
</dbReference>
<keyword evidence="2" id="KW-1185">Reference proteome</keyword>
<protein>
    <submittedName>
        <fullName evidence="1">Uncharacterized protein</fullName>
    </submittedName>
</protein>
<proteinExistence type="predicted"/>
<gene>
    <name evidence="1" type="ORF">MLD38_008086</name>
</gene>
<dbReference type="EMBL" id="CM042882">
    <property type="protein sequence ID" value="KAI4382080.1"/>
    <property type="molecule type" value="Genomic_DNA"/>
</dbReference>
<name>A0ACB9RSL7_9MYRT</name>
<reference evidence="2" key="1">
    <citation type="journal article" date="2023" name="Front. Plant Sci.">
        <title>Chromosomal-level genome assembly of Melastoma candidum provides insights into trichome evolution.</title>
        <authorList>
            <person name="Zhong Y."/>
            <person name="Wu W."/>
            <person name="Sun C."/>
            <person name="Zou P."/>
            <person name="Liu Y."/>
            <person name="Dai S."/>
            <person name="Zhou R."/>
        </authorList>
    </citation>
    <scope>NUCLEOTIDE SEQUENCE [LARGE SCALE GENOMIC DNA]</scope>
</reference>
<evidence type="ECO:0000313" key="1">
    <source>
        <dbReference type="EMBL" id="KAI4382080.1"/>
    </source>
</evidence>
<comment type="caution">
    <text evidence="1">The sequence shown here is derived from an EMBL/GenBank/DDBJ whole genome shotgun (WGS) entry which is preliminary data.</text>
</comment>
<evidence type="ECO:0000313" key="2">
    <source>
        <dbReference type="Proteomes" id="UP001057402"/>
    </source>
</evidence>
<accession>A0ACB9RSL7</accession>